<name>A0A7Y6BSF9_9BACL</name>
<keyword evidence="3" id="KW-1185">Reference proteome</keyword>
<reference evidence="2 3" key="1">
    <citation type="submission" date="2020-05" db="EMBL/GenBank/DDBJ databases">
        <title>Genome Sequencing of Type Strains.</title>
        <authorList>
            <person name="Lemaire J.F."/>
            <person name="Inderbitzin P."/>
            <person name="Gregorio O.A."/>
            <person name="Collins S.B."/>
            <person name="Wespe N."/>
            <person name="Knight-Connoni V."/>
        </authorList>
    </citation>
    <scope>NUCLEOTIDE SEQUENCE [LARGE SCALE GENOMIC DNA]</scope>
    <source>
        <strain evidence="2 3">LMG 21957</strain>
    </source>
</reference>
<dbReference type="EMBL" id="JABMCB010000055">
    <property type="protein sequence ID" value="NUU73758.1"/>
    <property type="molecule type" value="Genomic_DNA"/>
</dbReference>
<dbReference type="Proteomes" id="UP000526125">
    <property type="component" value="Unassembled WGS sequence"/>
</dbReference>
<evidence type="ECO:0000313" key="2">
    <source>
        <dbReference type="EMBL" id="NUU73758.1"/>
    </source>
</evidence>
<organism evidence="2 3">
    <name type="scientific">Paenibacillus xylanilyticus</name>
    <dbReference type="NCBI Taxonomy" id="248903"/>
    <lineage>
        <taxon>Bacteria</taxon>
        <taxon>Bacillati</taxon>
        <taxon>Bacillota</taxon>
        <taxon>Bacilli</taxon>
        <taxon>Bacillales</taxon>
        <taxon>Paenibacillaceae</taxon>
        <taxon>Paenibacillus</taxon>
    </lineage>
</organism>
<gene>
    <name evidence="2" type="ORF">HP552_00355</name>
</gene>
<sequence length="158" mass="18940">MKYLQVFDKDLKRTGYLNFAYDIERRRRVNGDYELSFFVPMTSDDYREKIKIKGHVMDEQGQYYVIQTRERVRDGKKLTARIVATHVMFKMNEFKVPYDQYIEEAYGVHISQMTSRLSLIMNNKYTFKIDDVFDLQDIKDWGRTTALEAFNHIVKSYG</sequence>
<evidence type="ECO:0000313" key="3">
    <source>
        <dbReference type="Proteomes" id="UP000526125"/>
    </source>
</evidence>
<dbReference type="Pfam" id="PF18994">
    <property type="entry name" value="Prophage_tailD1"/>
    <property type="match status" value="1"/>
</dbReference>
<comment type="caution">
    <text evidence="2">The sequence shown here is derived from an EMBL/GenBank/DDBJ whole genome shotgun (WGS) entry which is preliminary data.</text>
</comment>
<dbReference type="InterPro" id="IPR044051">
    <property type="entry name" value="Prophage_tail_N"/>
</dbReference>
<evidence type="ECO:0000259" key="1">
    <source>
        <dbReference type="Pfam" id="PF18994"/>
    </source>
</evidence>
<feature type="domain" description="Prophage endopeptidase tail N-terminal" evidence="1">
    <location>
        <begin position="13"/>
        <end position="86"/>
    </location>
</feature>
<protein>
    <recommendedName>
        <fullName evidence="1">Prophage endopeptidase tail N-terminal domain-containing protein</fullName>
    </recommendedName>
</protein>
<proteinExistence type="predicted"/>
<accession>A0A7Y6BSF9</accession>
<dbReference type="AlphaFoldDB" id="A0A7Y6BSF9"/>
<feature type="non-terminal residue" evidence="2">
    <location>
        <position position="158"/>
    </location>
</feature>